<name>A0A5Q0GRK7_SACSY</name>
<keyword evidence="4" id="KW-1185">Reference proteome</keyword>
<evidence type="ECO:0000259" key="2">
    <source>
        <dbReference type="Pfam" id="PF14016"/>
    </source>
</evidence>
<dbReference type="EMBL" id="CP034550">
    <property type="protein sequence ID" value="QFZ16511.1"/>
    <property type="molecule type" value="Genomic_DNA"/>
</dbReference>
<protein>
    <submittedName>
        <fullName evidence="3">DUF4232 domain-containing protein</fullName>
    </submittedName>
</protein>
<dbReference type="KEGG" id="ssyi:EKG83_02655"/>
<feature type="chain" id="PRO_5024820817" evidence="1">
    <location>
        <begin position="24"/>
        <end position="172"/>
    </location>
</feature>
<dbReference type="AlphaFoldDB" id="A0A5Q0GRK7"/>
<dbReference type="Proteomes" id="UP000325787">
    <property type="component" value="Chromosome"/>
</dbReference>
<dbReference type="OrthoDB" id="3268346at2"/>
<reference evidence="4" key="1">
    <citation type="journal article" date="2021" name="Curr. Microbiol.">
        <title>Complete genome of nocamycin-producing strain Saccharothrix syringae NRRL B-16468 reveals the biosynthetic potential for secondary metabolites.</title>
        <authorList>
            <person name="Mo X."/>
            <person name="Yang S."/>
        </authorList>
    </citation>
    <scope>NUCLEOTIDE SEQUENCE [LARGE SCALE GENOMIC DNA]</scope>
    <source>
        <strain evidence="4">ATCC 51364 / DSM 43886 / JCM 6844 / KCTC 9398 / NBRC 14523 / NRRL B-16468 / INA 2240</strain>
    </source>
</reference>
<feature type="domain" description="DUF4232" evidence="2">
    <location>
        <begin position="35"/>
        <end position="169"/>
    </location>
</feature>
<dbReference type="RefSeq" id="WP_051766213.1">
    <property type="nucleotide sequence ID" value="NZ_CP034550.1"/>
</dbReference>
<evidence type="ECO:0000256" key="1">
    <source>
        <dbReference type="SAM" id="SignalP"/>
    </source>
</evidence>
<gene>
    <name evidence="3" type="ORF">EKG83_02655</name>
</gene>
<accession>A0A5Q0GRK7</accession>
<keyword evidence="1" id="KW-0732">Signal</keyword>
<feature type="signal peptide" evidence="1">
    <location>
        <begin position="1"/>
        <end position="23"/>
    </location>
</feature>
<organism evidence="3 4">
    <name type="scientific">Saccharothrix syringae</name>
    <name type="common">Nocardiopsis syringae</name>
    <dbReference type="NCBI Taxonomy" id="103733"/>
    <lineage>
        <taxon>Bacteria</taxon>
        <taxon>Bacillati</taxon>
        <taxon>Actinomycetota</taxon>
        <taxon>Actinomycetes</taxon>
        <taxon>Pseudonocardiales</taxon>
        <taxon>Pseudonocardiaceae</taxon>
        <taxon>Saccharothrix</taxon>
    </lineage>
</organism>
<sequence>MKKLIGIAAAAAAVLLTGGAAVAQPGVPRVAQATCASVDLNIAFGRVEGAAGTTYREVVLTNRALAGCVLRGWPGVSYVDAAGNQVGAAAVRLGEPGSPLTLPNGASAISDVGFAAVDNFDPATCRKTPVWGVRVYPPDNTAPLYLPLPGAYGCAGDVSPFGAQLTVASVRS</sequence>
<evidence type="ECO:0000313" key="3">
    <source>
        <dbReference type="EMBL" id="QFZ16511.1"/>
    </source>
</evidence>
<dbReference type="Pfam" id="PF14016">
    <property type="entry name" value="DUF4232"/>
    <property type="match status" value="1"/>
</dbReference>
<dbReference type="InterPro" id="IPR025326">
    <property type="entry name" value="DUF4232"/>
</dbReference>
<proteinExistence type="predicted"/>
<evidence type="ECO:0000313" key="4">
    <source>
        <dbReference type="Proteomes" id="UP000325787"/>
    </source>
</evidence>